<comment type="caution">
    <text evidence="1">The sequence shown here is derived from an EMBL/GenBank/DDBJ whole genome shotgun (WGS) entry which is preliminary data.</text>
</comment>
<protein>
    <submittedName>
        <fullName evidence="1">Uncharacterized protein</fullName>
    </submittedName>
</protein>
<evidence type="ECO:0000313" key="2">
    <source>
        <dbReference type="Proteomes" id="UP001066276"/>
    </source>
</evidence>
<dbReference type="SUPFAM" id="SSF50904">
    <property type="entry name" value="Oncogene products"/>
    <property type="match status" value="1"/>
</dbReference>
<dbReference type="Gene3D" id="2.40.15.10">
    <property type="entry name" value="TCL1/MTCP1"/>
    <property type="match status" value="1"/>
</dbReference>
<accession>A0AAV7KUX8</accession>
<dbReference type="InterPro" id="IPR036672">
    <property type="entry name" value="TCL1_MTCP1_sf"/>
</dbReference>
<keyword evidence="2" id="KW-1185">Reference proteome</keyword>
<sequence length="153" mass="17013">MNAIAKSLLHLHAHRAISPNLSSAEMAASESPPPALHDQPDQLRVHHRHPTDTNALVFRDEAGLFWRGDLQLDEQGAVVAHFCTQANEGTAAALQPGRLAVPPLQGITLDVMYQRYPDGRYRSVTSRFWDTVSYQRTGGVDILILRATDNFEF</sequence>
<dbReference type="AlphaFoldDB" id="A0AAV7KUX8"/>
<evidence type="ECO:0000313" key="1">
    <source>
        <dbReference type="EMBL" id="KAJ1083306.1"/>
    </source>
</evidence>
<reference evidence="1" key="1">
    <citation type="journal article" date="2022" name="bioRxiv">
        <title>Sequencing and chromosome-scale assembly of the giantPleurodeles waltlgenome.</title>
        <authorList>
            <person name="Brown T."/>
            <person name="Elewa A."/>
            <person name="Iarovenko S."/>
            <person name="Subramanian E."/>
            <person name="Araus A.J."/>
            <person name="Petzold A."/>
            <person name="Susuki M."/>
            <person name="Suzuki K.-i.T."/>
            <person name="Hayashi T."/>
            <person name="Toyoda A."/>
            <person name="Oliveira C."/>
            <person name="Osipova E."/>
            <person name="Leigh N.D."/>
            <person name="Simon A."/>
            <person name="Yun M.H."/>
        </authorList>
    </citation>
    <scope>NUCLEOTIDE SEQUENCE</scope>
    <source>
        <strain evidence="1">20211129_DDA</strain>
        <tissue evidence="1">Liver</tissue>
    </source>
</reference>
<dbReference type="EMBL" id="JANPWB010000016">
    <property type="protein sequence ID" value="KAJ1083306.1"/>
    <property type="molecule type" value="Genomic_DNA"/>
</dbReference>
<organism evidence="1 2">
    <name type="scientific">Pleurodeles waltl</name>
    <name type="common">Iberian ribbed newt</name>
    <dbReference type="NCBI Taxonomy" id="8319"/>
    <lineage>
        <taxon>Eukaryota</taxon>
        <taxon>Metazoa</taxon>
        <taxon>Chordata</taxon>
        <taxon>Craniata</taxon>
        <taxon>Vertebrata</taxon>
        <taxon>Euteleostomi</taxon>
        <taxon>Amphibia</taxon>
        <taxon>Batrachia</taxon>
        <taxon>Caudata</taxon>
        <taxon>Salamandroidea</taxon>
        <taxon>Salamandridae</taxon>
        <taxon>Pleurodelinae</taxon>
        <taxon>Pleurodeles</taxon>
    </lineage>
</organism>
<proteinExistence type="predicted"/>
<dbReference type="Proteomes" id="UP001066276">
    <property type="component" value="Chromosome 12"/>
</dbReference>
<name>A0AAV7KUX8_PLEWA</name>
<gene>
    <name evidence="1" type="ORF">NDU88_003465</name>
</gene>